<evidence type="ECO:0000313" key="4">
    <source>
        <dbReference type="Proteomes" id="UP000237104"/>
    </source>
</evidence>
<dbReference type="PANTHER" id="PTHR23088">
    <property type="entry name" value="NITRILASE-RELATED"/>
    <property type="match status" value="1"/>
</dbReference>
<reference evidence="3 4" key="1">
    <citation type="submission" date="2018-01" db="EMBL/GenBank/DDBJ databases">
        <title>Cryobacterium sp. nov., from glaciers in China.</title>
        <authorList>
            <person name="Liu Q."/>
            <person name="Xin Y.-H."/>
        </authorList>
    </citation>
    <scope>NUCLEOTIDE SEQUENCE [LARGE SCALE GENOMIC DNA]</scope>
    <source>
        <strain evidence="3 4">TMB1-8</strain>
    </source>
</reference>
<dbReference type="PROSITE" id="PS01227">
    <property type="entry name" value="UPF0012"/>
    <property type="match status" value="1"/>
</dbReference>
<dbReference type="PANTHER" id="PTHR23088:SF27">
    <property type="entry name" value="DEAMINATED GLUTATHIONE AMIDASE"/>
    <property type="match status" value="1"/>
</dbReference>
<dbReference type="RefSeq" id="WP_103432583.1">
    <property type="nucleotide sequence ID" value="NZ_PPXF01000067.1"/>
</dbReference>
<feature type="domain" description="CN hydrolase" evidence="2">
    <location>
        <begin position="10"/>
        <end position="250"/>
    </location>
</feature>
<name>A0A2S3Z5E0_9MICO</name>
<organism evidence="3 4">
    <name type="scientific">Cryobacterium zongtaii</name>
    <dbReference type="NCBI Taxonomy" id="1259217"/>
    <lineage>
        <taxon>Bacteria</taxon>
        <taxon>Bacillati</taxon>
        <taxon>Actinomycetota</taxon>
        <taxon>Actinomycetes</taxon>
        <taxon>Micrococcales</taxon>
        <taxon>Microbacteriaceae</taxon>
        <taxon>Cryobacterium</taxon>
    </lineage>
</organism>
<protein>
    <submittedName>
        <fullName evidence="3">Hydrolase</fullName>
    </submittedName>
</protein>
<sequence>MVDARASDELGVAVAQFAPGADQAANLAVMRSLAGTAVARGARIVVFPEYSSFFESRLGDASVAAGEALDGPFVTALGHLAADLGVHIVAGMLERTDDPHRVQNTLVAVDPAGLVVARYRKLHLYDAFGSRESDRVLAGVIEAPETFVVAGLTVGLQTCYDVRFPEVTRRLVDAGADLVLVPAEWVRGPLKEQHWRTLVTARALENTVYLAAADHAPPSGVGASMVVDPMGVELVTIGETTDVAVGWISAARLAEVRRVNPALALRRFGTVPL</sequence>
<dbReference type="InterPro" id="IPR036526">
    <property type="entry name" value="C-N_Hydrolase_sf"/>
</dbReference>
<keyword evidence="3" id="KW-0378">Hydrolase</keyword>
<dbReference type="EMBL" id="PPXF01000067">
    <property type="protein sequence ID" value="POH59139.1"/>
    <property type="molecule type" value="Genomic_DNA"/>
</dbReference>
<dbReference type="CDD" id="cd07581">
    <property type="entry name" value="nitrilase_3"/>
    <property type="match status" value="1"/>
</dbReference>
<dbReference type="Pfam" id="PF00795">
    <property type="entry name" value="CN_hydrolase"/>
    <property type="match status" value="1"/>
</dbReference>
<dbReference type="Gene3D" id="3.60.110.10">
    <property type="entry name" value="Carbon-nitrogen hydrolase"/>
    <property type="match status" value="1"/>
</dbReference>
<dbReference type="PROSITE" id="PS50263">
    <property type="entry name" value="CN_HYDROLASE"/>
    <property type="match status" value="1"/>
</dbReference>
<dbReference type="Proteomes" id="UP000237104">
    <property type="component" value="Unassembled WGS sequence"/>
</dbReference>
<comment type="caution">
    <text evidence="3">The sequence shown here is derived from an EMBL/GenBank/DDBJ whole genome shotgun (WGS) entry which is preliminary data.</text>
</comment>
<dbReference type="GO" id="GO:0016787">
    <property type="term" value="F:hydrolase activity"/>
    <property type="evidence" value="ECO:0007669"/>
    <property type="project" value="UniProtKB-KW"/>
</dbReference>
<evidence type="ECO:0000313" key="3">
    <source>
        <dbReference type="EMBL" id="POH59139.1"/>
    </source>
</evidence>
<dbReference type="SUPFAM" id="SSF56317">
    <property type="entry name" value="Carbon-nitrogen hydrolase"/>
    <property type="match status" value="1"/>
</dbReference>
<proteinExistence type="inferred from homology"/>
<dbReference type="AlphaFoldDB" id="A0A2S3Z5E0"/>
<evidence type="ECO:0000259" key="2">
    <source>
        <dbReference type="PROSITE" id="PS50263"/>
    </source>
</evidence>
<gene>
    <name evidence="3" type="ORF">C3B59_18155</name>
</gene>
<accession>A0A2S3Z5E0</accession>
<comment type="similarity">
    <text evidence="1">Belongs to the carbon-nitrogen hydrolase superfamily. NIT1/NIT2 family.</text>
</comment>
<dbReference type="InterPro" id="IPR003010">
    <property type="entry name" value="C-N_Hydrolase"/>
</dbReference>
<dbReference type="OrthoDB" id="9811121at2"/>
<evidence type="ECO:0000256" key="1">
    <source>
        <dbReference type="ARBA" id="ARBA00010613"/>
    </source>
</evidence>
<dbReference type="InterPro" id="IPR001110">
    <property type="entry name" value="UPF0012_CS"/>
</dbReference>